<dbReference type="Pfam" id="PF13376">
    <property type="entry name" value="OmdA"/>
    <property type="match status" value="1"/>
</dbReference>
<comment type="caution">
    <text evidence="1">The sequence shown here is derived from an EMBL/GenBank/DDBJ whole genome shotgun (WGS) entry which is preliminary data.</text>
</comment>
<dbReference type="Proteomes" id="UP000177370">
    <property type="component" value="Unassembled WGS sequence"/>
</dbReference>
<evidence type="ECO:0000313" key="1">
    <source>
        <dbReference type="EMBL" id="OGI65682.1"/>
    </source>
</evidence>
<dbReference type="AlphaFoldDB" id="A0A1F6V7W3"/>
<protein>
    <recommendedName>
        <fullName evidence="3">Bacteriocin-protection protein, YdeI/OmpD-associated family</fullName>
    </recommendedName>
</protein>
<proteinExistence type="predicted"/>
<organism evidence="1 2">
    <name type="scientific">Candidatus Nomurabacteria bacterium RIFCSPHIGHO2_01_FULL_40_24b</name>
    <dbReference type="NCBI Taxonomy" id="1801739"/>
    <lineage>
        <taxon>Bacteria</taxon>
        <taxon>Candidatus Nomuraibacteriota</taxon>
    </lineage>
</organism>
<reference evidence="1 2" key="1">
    <citation type="journal article" date="2016" name="Nat. Commun.">
        <title>Thousands of microbial genomes shed light on interconnected biogeochemical processes in an aquifer system.</title>
        <authorList>
            <person name="Anantharaman K."/>
            <person name="Brown C.T."/>
            <person name="Hug L.A."/>
            <person name="Sharon I."/>
            <person name="Castelle C.J."/>
            <person name="Probst A.J."/>
            <person name="Thomas B.C."/>
            <person name="Singh A."/>
            <person name="Wilkins M.J."/>
            <person name="Karaoz U."/>
            <person name="Brodie E.L."/>
            <person name="Williams K.H."/>
            <person name="Hubbard S.S."/>
            <person name="Banfield J.F."/>
        </authorList>
    </citation>
    <scope>NUCLEOTIDE SEQUENCE [LARGE SCALE GENOMIC DNA]</scope>
</reference>
<sequence>MEVKKVRVFSRADFRKWLEKNHSKESKVALVIHKKHTGKRFPTHRELLEEAICFGWVDTTVKGVDEDTFLRHFSKRGANSKWSDNTLRYARELLVVGRMTPAGIAAYESGLKRPTHDFGIPKNPSMPADLKRALSRDKLALEHFTGYSRSVKRMFYRWGLRAKRAETRSKRVVEVVRLARAGRRVI</sequence>
<gene>
    <name evidence="1" type="ORF">A2647_05065</name>
</gene>
<evidence type="ECO:0000313" key="2">
    <source>
        <dbReference type="Proteomes" id="UP000177370"/>
    </source>
</evidence>
<accession>A0A1F6V7W3</accession>
<evidence type="ECO:0008006" key="3">
    <source>
        <dbReference type="Google" id="ProtNLM"/>
    </source>
</evidence>
<name>A0A1F6V7W3_9BACT</name>
<dbReference type="EMBL" id="MFTP01000014">
    <property type="protein sequence ID" value="OGI65682.1"/>
    <property type="molecule type" value="Genomic_DNA"/>
</dbReference>